<feature type="compositionally biased region" description="Low complexity" evidence="1">
    <location>
        <begin position="186"/>
        <end position="195"/>
    </location>
</feature>
<sequence length="260" mass="27241">MSKGTVNSGTQSIVLGQGPPNLNVAHKRLLMHQEQQDFNVKPSDGGFDINGLNSINNTVAPNVQITVKPRQQQSIAQQDMIVTQMSPRYIIGNNNNTSGNIQVPSTPPILPQSPAPGSAQVLSPSPAQGPNSGGIVSRGNNNIPTSYNLNASYTTSPQTTLASGQQISSPFSSTNHMSPGHFVAGNSNMSTSASPSPAPPQSPMLVPSPQSVNNQQQQPITQINWQQQASPAATTSNRISSGNNHNVPSPAQQVMSPSPT</sequence>
<comment type="caution">
    <text evidence="2">The sequence shown here is derived from an EMBL/GenBank/DDBJ whole genome shotgun (WGS) entry which is preliminary data.</text>
</comment>
<feature type="non-terminal residue" evidence="2">
    <location>
        <position position="260"/>
    </location>
</feature>
<dbReference type="EMBL" id="MUJZ01024937">
    <property type="protein sequence ID" value="OTF79085.1"/>
    <property type="molecule type" value="Genomic_DNA"/>
</dbReference>
<feature type="region of interest" description="Disordered" evidence="1">
    <location>
        <begin position="92"/>
        <end position="260"/>
    </location>
</feature>
<accession>A0A1Y3BIU7</accession>
<feature type="compositionally biased region" description="Low complexity" evidence="1">
    <location>
        <begin position="92"/>
        <end position="101"/>
    </location>
</feature>
<evidence type="ECO:0000256" key="1">
    <source>
        <dbReference type="SAM" id="MobiDB-lite"/>
    </source>
</evidence>
<dbReference type="AlphaFoldDB" id="A0A1Y3BIU7"/>
<gene>
    <name evidence="2" type="ORF">BLA29_007642</name>
</gene>
<evidence type="ECO:0000313" key="3">
    <source>
        <dbReference type="Proteomes" id="UP000194236"/>
    </source>
</evidence>
<name>A0A1Y3BIU7_EURMA</name>
<feature type="compositionally biased region" description="Polar residues" evidence="1">
    <location>
        <begin position="138"/>
        <end position="177"/>
    </location>
</feature>
<keyword evidence="3" id="KW-1185">Reference proteome</keyword>
<feature type="compositionally biased region" description="Polar residues" evidence="1">
    <location>
        <begin position="120"/>
        <end position="130"/>
    </location>
</feature>
<reference evidence="2 3" key="1">
    <citation type="submission" date="2017-03" db="EMBL/GenBank/DDBJ databases">
        <title>Genome Survey of Euroglyphus maynei.</title>
        <authorList>
            <person name="Arlian L.G."/>
            <person name="Morgan M.S."/>
            <person name="Rider S.D."/>
        </authorList>
    </citation>
    <scope>NUCLEOTIDE SEQUENCE [LARGE SCALE GENOMIC DNA]</scope>
    <source>
        <strain evidence="2">Arlian Lab</strain>
        <tissue evidence="2">Whole body</tissue>
    </source>
</reference>
<feature type="compositionally biased region" description="Low complexity" evidence="1">
    <location>
        <begin position="203"/>
        <end position="228"/>
    </location>
</feature>
<organism evidence="2 3">
    <name type="scientific">Euroglyphus maynei</name>
    <name type="common">Mayne's house dust mite</name>
    <dbReference type="NCBI Taxonomy" id="6958"/>
    <lineage>
        <taxon>Eukaryota</taxon>
        <taxon>Metazoa</taxon>
        <taxon>Ecdysozoa</taxon>
        <taxon>Arthropoda</taxon>
        <taxon>Chelicerata</taxon>
        <taxon>Arachnida</taxon>
        <taxon>Acari</taxon>
        <taxon>Acariformes</taxon>
        <taxon>Sarcoptiformes</taxon>
        <taxon>Astigmata</taxon>
        <taxon>Psoroptidia</taxon>
        <taxon>Analgoidea</taxon>
        <taxon>Pyroglyphidae</taxon>
        <taxon>Pyroglyphinae</taxon>
        <taxon>Euroglyphus</taxon>
    </lineage>
</organism>
<dbReference type="Proteomes" id="UP000194236">
    <property type="component" value="Unassembled WGS sequence"/>
</dbReference>
<evidence type="ECO:0000313" key="2">
    <source>
        <dbReference type="EMBL" id="OTF79085.1"/>
    </source>
</evidence>
<proteinExistence type="predicted"/>
<feature type="compositionally biased region" description="Polar residues" evidence="1">
    <location>
        <begin position="229"/>
        <end position="260"/>
    </location>
</feature>
<feature type="compositionally biased region" description="Pro residues" evidence="1">
    <location>
        <begin position="105"/>
        <end position="114"/>
    </location>
</feature>
<protein>
    <submittedName>
        <fullName evidence="2">Uncharacterized protein</fullName>
    </submittedName>
</protein>